<proteinExistence type="predicted"/>
<name>R4PY19_9BACT</name>
<feature type="region of interest" description="Disordered" evidence="1">
    <location>
        <begin position="89"/>
        <end position="119"/>
    </location>
</feature>
<evidence type="ECO:0000313" key="3">
    <source>
        <dbReference type="Proteomes" id="UP000013893"/>
    </source>
</evidence>
<dbReference type="KEGG" id="saal:L336_0963"/>
<keyword evidence="3" id="KW-1185">Reference proteome</keyword>
<gene>
    <name evidence="2" type="ORF">L336_0963</name>
</gene>
<dbReference type="HOGENOM" id="CLU_1692289_0_0_0"/>
<protein>
    <submittedName>
        <fullName evidence="2">Uncharacterized protein</fullName>
    </submittedName>
</protein>
<dbReference type="EMBL" id="CP005957">
    <property type="protein sequence ID" value="AGL62662.1"/>
    <property type="molecule type" value="Genomic_DNA"/>
</dbReference>
<sequence>MQCGVCLPLGGFLSVKPRADLPRDSGIESPERVVLERPPGDDAAIVRSAVDCVDTVEVLPIEERVSEPGRDLGPVDDLRRITEPVVKVVHEPSQGLNRADKEHGPADISNADNSPHGNKLTGVLNAQAGQLLLESATLELRGGHRGGRQCVHEVP</sequence>
<dbReference type="AlphaFoldDB" id="R4PY19"/>
<evidence type="ECO:0000256" key="1">
    <source>
        <dbReference type="SAM" id="MobiDB-lite"/>
    </source>
</evidence>
<dbReference type="Proteomes" id="UP000013893">
    <property type="component" value="Chromosome"/>
</dbReference>
<reference evidence="2 3" key="1">
    <citation type="journal article" date="2013" name="Nat. Biotechnol.">
        <title>Genome sequences of rare, uncultured bacteria obtained by differential coverage binning of multiple metagenomes.</title>
        <authorList>
            <person name="Albertsen M."/>
            <person name="Hugenholtz P."/>
            <person name="Skarshewski A."/>
            <person name="Nielsen K.L."/>
            <person name="Tyson G.W."/>
            <person name="Nielsen P.H."/>
        </authorList>
    </citation>
    <scope>NUCLEOTIDE SEQUENCE [LARGE SCALE GENOMIC DNA]</scope>
    <source>
        <strain evidence="2">TM71</strain>
    </source>
</reference>
<evidence type="ECO:0000313" key="2">
    <source>
        <dbReference type="EMBL" id="AGL62662.1"/>
    </source>
</evidence>
<accession>R4PY19</accession>
<organism evidence="2 3">
    <name type="scientific">Candidatus Saccharimonas aalborgensis</name>
    <dbReference type="NCBI Taxonomy" id="1332188"/>
    <lineage>
        <taxon>Bacteria</taxon>
        <taxon>Candidatus Saccharimonadota</taxon>
        <taxon>Candidatus Saccharimonadia</taxon>
        <taxon>Candidatus Saccharimonadales</taxon>
        <taxon>Candidatus Saccharimonadaceae</taxon>
        <taxon>Candidatus Saccharimonas</taxon>
    </lineage>
</organism>